<feature type="transmembrane region" description="Helical" evidence="1">
    <location>
        <begin position="121"/>
        <end position="139"/>
    </location>
</feature>
<keyword evidence="1" id="KW-0812">Transmembrane</keyword>
<gene>
    <name evidence="2" type="ORF">SteCoe_25405</name>
</gene>
<evidence type="ECO:0000313" key="3">
    <source>
        <dbReference type="Proteomes" id="UP000187209"/>
    </source>
</evidence>
<name>A0A1R2BF80_9CILI</name>
<comment type="caution">
    <text evidence="2">The sequence shown here is derived from an EMBL/GenBank/DDBJ whole genome shotgun (WGS) entry which is preliminary data.</text>
</comment>
<keyword evidence="1" id="KW-1133">Transmembrane helix</keyword>
<feature type="transmembrane region" description="Helical" evidence="1">
    <location>
        <begin position="96"/>
        <end position="115"/>
    </location>
</feature>
<proteinExistence type="predicted"/>
<dbReference type="Proteomes" id="UP000187209">
    <property type="component" value="Unassembled WGS sequence"/>
</dbReference>
<dbReference type="EMBL" id="MPUH01000690">
    <property type="protein sequence ID" value="OMJ75438.1"/>
    <property type="molecule type" value="Genomic_DNA"/>
</dbReference>
<accession>A0A1R2BF80</accession>
<feature type="transmembrane region" description="Helical" evidence="1">
    <location>
        <begin position="49"/>
        <end position="66"/>
    </location>
</feature>
<protein>
    <submittedName>
        <fullName evidence="2">Uncharacterized protein</fullName>
    </submittedName>
</protein>
<evidence type="ECO:0000256" key="1">
    <source>
        <dbReference type="SAM" id="Phobius"/>
    </source>
</evidence>
<feature type="transmembrane region" description="Helical" evidence="1">
    <location>
        <begin position="72"/>
        <end position="89"/>
    </location>
</feature>
<keyword evidence="3" id="KW-1185">Reference proteome</keyword>
<dbReference type="AlphaFoldDB" id="A0A1R2BF80"/>
<reference evidence="2 3" key="1">
    <citation type="submission" date="2016-11" db="EMBL/GenBank/DDBJ databases">
        <title>The macronuclear genome of Stentor coeruleus: a giant cell with tiny introns.</title>
        <authorList>
            <person name="Slabodnick M."/>
            <person name="Ruby J.G."/>
            <person name="Reiff S.B."/>
            <person name="Swart E.C."/>
            <person name="Gosai S."/>
            <person name="Prabakaran S."/>
            <person name="Witkowska E."/>
            <person name="Larue G.E."/>
            <person name="Fisher S."/>
            <person name="Freeman R.M."/>
            <person name="Gunawardena J."/>
            <person name="Chu W."/>
            <person name="Stover N.A."/>
            <person name="Gregory B.D."/>
            <person name="Nowacki M."/>
            <person name="Derisi J."/>
            <person name="Roy S.W."/>
            <person name="Marshall W.F."/>
            <person name="Sood P."/>
        </authorList>
    </citation>
    <scope>NUCLEOTIDE SEQUENCE [LARGE SCALE GENOMIC DNA]</scope>
    <source>
        <strain evidence="2">WM001</strain>
    </source>
</reference>
<sequence length="158" mass="17883">MNPIESPKKFNFNVEESPPVPDIINIPNATLPGLVPLDKIQRIKKLCRIIKWAAVPLGLIELLFILPKAYPLIVTVAFPIIGFLGAYRYSEFLTKLFATYLVFLVFIQILVMIILKGTAYIIVQTFFILFELGISIVAIRTSILMTKLSTQEWNTLQA</sequence>
<keyword evidence="1" id="KW-0472">Membrane</keyword>
<evidence type="ECO:0000313" key="2">
    <source>
        <dbReference type="EMBL" id="OMJ75438.1"/>
    </source>
</evidence>
<organism evidence="2 3">
    <name type="scientific">Stentor coeruleus</name>
    <dbReference type="NCBI Taxonomy" id="5963"/>
    <lineage>
        <taxon>Eukaryota</taxon>
        <taxon>Sar</taxon>
        <taxon>Alveolata</taxon>
        <taxon>Ciliophora</taxon>
        <taxon>Postciliodesmatophora</taxon>
        <taxon>Heterotrichea</taxon>
        <taxon>Heterotrichida</taxon>
        <taxon>Stentoridae</taxon>
        <taxon>Stentor</taxon>
    </lineage>
</organism>